<dbReference type="GO" id="GO:0016491">
    <property type="term" value="F:oxidoreductase activity"/>
    <property type="evidence" value="ECO:0007669"/>
    <property type="project" value="UniProtKB-KW"/>
</dbReference>
<reference evidence="3" key="1">
    <citation type="submission" date="2020-10" db="EMBL/GenBank/DDBJ databases">
        <title>Connecting structure to function with the recovery of over 1000 high-quality activated sludge metagenome-assembled genomes encoding full-length rRNA genes using long-read sequencing.</title>
        <authorList>
            <person name="Singleton C.M."/>
            <person name="Petriglieri F."/>
            <person name="Kristensen J.M."/>
            <person name="Kirkegaard R.H."/>
            <person name="Michaelsen T.Y."/>
            <person name="Andersen M.H."/>
            <person name="Karst S.M."/>
            <person name="Dueholm M.S."/>
            <person name="Nielsen P.H."/>
            <person name="Albertsen M."/>
        </authorList>
    </citation>
    <scope>NUCLEOTIDE SEQUENCE</scope>
    <source>
        <strain evidence="3">Bjer_18-Q3-R1-45_BAT3C.347</strain>
    </source>
</reference>
<dbReference type="InterPro" id="IPR036291">
    <property type="entry name" value="NAD(P)-bd_dom_sf"/>
</dbReference>
<keyword evidence="1" id="KW-0560">Oxidoreductase</keyword>
<organism evidence="3 4">
    <name type="scientific">Candidatus Methylophosphatis roskildensis</name>
    <dbReference type="NCBI Taxonomy" id="2899263"/>
    <lineage>
        <taxon>Bacteria</taxon>
        <taxon>Pseudomonadati</taxon>
        <taxon>Pseudomonadota</taxon>
        <taxon>Betaproteobacteria</taxon>
        <taxon>Nitrosomonadales</taxon>
        <taxon>Sterolibacteriaceae</taxon>
        <taxon>Candidatus Methylophosphatis</taxon>
    </lineage>
</organism>
<dbReference type="EMBL" id="JADJEV010000003">
    <property type="protein sequence ID" value="MBK6973758.1"/>
    <property type="molecule type" value="Genomic_DNA"/>
</dbReference>
<dbReference type="Proteomes" id="UP000807785">
    <property type="component" value="Unassembled WGS sequence"/>
</dbReference>
<comment type="caution">
    <text evidence="3">The sequence shown here is derived from an EMBL/GenBank/DDBJ whole genome shotgun (WGS) entry which is preliminary data.</text>
</comment>
<dbReference type="AlphaFoldDB" id="A0A9D7E4Q6"/>
<dbReference type="CDD" id="cd01078">
    <property type="entry name" value="NAD_bind_H4MPT_DH"/>
    <property type="match status" value="1"/>
</dbReference>
<dbReference type="SUPFAM" id="SSF53223">
    <property type="entry name" value="Aminoacid dehydrogenase-like, N-terminal domain"/>
    <property type="match status" value="1"/>
</dbReference>
<dbReference type="Gene3D" id="3.40.50.720">
    <property type="entry name" value="NAD(P)-binding Rossmann-like Domain"/>
    <property type="match status" value="1"/>
</dbReference>
<evidence type="ECO:0000259" key="2">
    <source>
        <dbReference type="Pfam" id="PF09176"/>
    </source>
</evidence>
<name>A0A9D7E4Q6_9PROT</name>
<evidence type="ECO:0000313" key="3">
    <source>
        <dbReference type="EMBL" id="MBK6973758.1"/>
    </source>
</evidence>
<evidence type="ECO:0000313" key="4">
    <source>
        <dbReference type="Proteomes" id="UP000807785"/>
    </source>
</evidence>
<dbReference type="SUPFAM" id="SSF51735">
    <property type="entry name" value="NAD(P)-binding Rossmann-fold domains"/>
    <property type="match status" value="1"/>
</dbReference>
<protein>
    <submittedName>
        <fullName evidence="3">Methylenetetrahydrofolate dehydrogenase</fullName>
    </submittedName>
</protein>
<gene>
    <name evidence="3" type="ORF">IPH26_12710</name>
</gene>
<dbReference type="InterPro" id="IPR015259">
    <property type="entry name" value="Methyl-teptahyd_DH_N"/>
</dbReference>
<dbReference type="InterPro" id="IPR046346">
    <property type="entry name" value="Aminoacid_DH-like_N_sf"/>
</dbReference>
<accession>A0A9D7E4Q6</accession>
<feature type="domain" description="Methylene-tetrahydromethanopterin dehydrogenase N-terminal" evidence="2">
    <location>
        <begin position="16"/>
        <end position="96"/>
    </location>
</feature>
<dbReference type="Gene3D" id="3.40.50.10280">
    <property type="entry name" value="Methylene-tetrahydromethanopterin dehydrogenase, N-terminal domain"/>
    <property type="match status" value="1"/>
</dbReference>
<dbReference type="InterPro" id="IPR035015">
    <property type="entry name" value="NAD-bd_H4MPT_DH"/>
</dbReference>
<evidence type="ECO:0000256" key="1">
    <source>
        <dbReference type="ARBA" id="ARBA00023002"/>
    </source>
</evidence>
<proteinExistence type="predicted"/>
<sequence length="297" mass="30836">MKKLLIQIDTDPIPAVFDTVVGYDGGADHVQAYGGIDPSNVGPLVDGAIFTRAPKEKKFTALFVGGSDMAAGERLLAAIQEKFFANFRVSIMLDSNGSNTTAAAGVACMARSAGGSLAGKRAVVLAGTGPVGRRAALMLAREGASVKLTSRTLKRAQDAAAAIEQRFGLTVAAVEAADCAARARAIDGAQLVFASGAASRLLLEAAHWQENPTIEILADANATPPLGIEGVDMMDKGNQRGNGRNGKACWGAIGFGAVKLALHRACIAQLFESADQVLDADEIYAMARTMALCETRT</sequence>
<dbReference type="Pfam" id="PF09176">
    <property type="entry name" value="Mpt_N"/>
    <property type="match status" value="1"/>
</dbReference>
<dbReference type="InterPro" id="IPR037089">
    <property type="entry name" value="Methyl-teptahyd_DH_N_sf"/>
</dbReference>